<evidence type="ECO:0000256" key="4">
    <source>
        <dbReference type="ARBA" id="ARBA00032875"/>
    </source>
</evidence>
<evidence type="ECO:0000256" key="2">
    <source>
        <dbReference type="ARBA" id="ARBA00017625"/>
    </source>
</evidence>
<dbReference type="PANTHER" id="PTHR43201">
    <property type="entry name" value="ACYL-COA SYNTHETASE"/>
    <property type="match status" value="1"/>
</dbReference>
<accession>A0A4R6BYG6</accession>
<dbReference type="RefSeq" id="WP_133442923.1">
    <property type="nucleotide sequence ID" value="NZ_SCWB01000001.1"/>
</dbReference>
<dbReference type="Pfam" id="PF00501">
    <property type="entry name" value="AMP-binding"/>
    <property type="match status" value="1"/>
</dbReference>
<dbReference type="InterPro" id="IPR025110">
    <property type="entry name" value="AMP-bd_C"/>
</dbReference>
<reference evidence="7 8" key="1">
    <citation type="submission" date="2019-01" db="EMBL/GenBank/DDBJ databases">
        <title>Draft genome sequences of the type strains of six Macrococcus species.</title>
        <authorList>
            <person name="Mazhar S."/>
            <person name="Altermann E."/>
            <person name="Hill C."/>
            <person name="Mcauliffe O."/>
        </authorList>
    </citation>
    <scope>NUCLEOTIDE SEQUENCE [LARGE SCALE GENOMIC DNA]</scope>
    <source>
        <strain evidence="7 8">CCM4815</strain>
    </source>
</reference>
<dbReference type="Proteomes" id="UP000294802">
    <property type="component" value="Unassembled WGS sequence"/>
</dbReference>
<gene>
    <name evidence="7" type="ORF">ERX29_01420</name>
</gene>
<keyword evidence="8" id="KW-1185">Reference proteome</keyword>
<comment type="similarity">
    <text evidence="1">Belongs to the ATP-dependent AMP-binding enzyme family.</text>
</comment>
<dbReference type="Gene3D" id="3.40.50.980">
    <property type="match status" value="2"/>
</dbReference>
<dbReference type="FunFam" id="3.30.300.30:FF:000008">
    <property type="entry name" value="2,3-dihydroxybenzoate-AMP ligase"/>
    <property type="match status" value="1"/>
</dbReference>
<dbReference type="AlphaFoldDB" id="A0A4R6BYG6"/>
<dbReference type="PROSITE" id="PS00455">
    <property type="entry name" value="AMP_BINDING"/>
    <property type="match status" value="1"/>
</dbReference>
<dbReference type="FunFam" id="3.40.50.12780:FF:000003">
    <property type="entry name" value="Long-chain-fatty-acid--CoA ligase FadD"/>
    <property type="match status" value="1"/>
</dbReference>
<dbReference type="Gene3D" id="3.30.300.30">
    <property type="match status" value="1"/>
</dbReference>
<keyword evidence="3" id="KW-0436">Ligase</keyword>
<evidence type="ECO:0000259" key="5">
    <source>
        <dbReference type="Pfam" id="PF00501"/>
    </source>
</evidence>
<organism evidence="7 8">
    <name type="scientific">Macrococcus lamae</name>
    <dbReference type="NCBI Taxonomy" id="198484"/>
    <lineage>
        <taxon>Bacteria</taxon>
        <taxon>Bacillati</taxon>
        <taxon>Bacillota</taxon>
        <taxon>Bacilli</taxon>
        <taxon>Bacillales</taxon>
        <taxon>Staphylococcaceae</taxon>
        <taxon>Macrococcus</taxon>
    </lineage>
</organism>
<sequence length="547" mass="61109">MGLKEQTIGQLLNEKAQLNPDHTAYIYPERSVTKSYKDFDDETDTLAKALMAYGINKGDHVAAWSDNKEEWLQLMFALAKIGAVLVTINTSYQKSELEYILSQSDAKMLILTEHVSRTNYKNIVCELIPELVDGNGHSINSAVLPRLKTVVSMRDFTDSRFVSWNGLLDKSDDISDEDFQIRVKSLDFNDVINIQYTSGTTGFPKGVMLTHYNIVNNGNIIGGRMNYSPADVVCIPVPFFHCFGCVLGILAAVNHGATMVLIESFKPDTVLQAVQDYRCTSLLGVPTMFIAELNSPNFKNFNTQSLRTGIMAGSICPIEVMKKVVSEMGANEITICYGQTESSPVITQTTTDDPIELKVSSVGKVHPNVEAKVINPETGEEVPPNTPGELVTRGYLVMKGYYKNPEATASAVDNDGWLHTGDIAVMDDKGYFSITGRIKDMVIRGGENIYPREIEEYLYEHPSIQDAQVVGVPDEKYGEELVAYIILKDNHELSVDDVKDYYQGKIAHYKIPRYIKFVSEYPMTASGKIQKFKLRELAQEAIYKEEE</sequence>
<evidence type="ECO:0000259" key="6">
    <source>
        <dbReference type="Pfam" id="PF13193"/>
    </source>
</evidence>
<dbReference type="PANTHER" id="PTHR43201:SF5">
    <property type="entry name" value="MEDIUM-CHAIN ACYL-COA LIGASE ACSF2, MITOCHONDRIAL"/>
    <property type="match status" value="1"/>
</dbReference>
<feature type="domain" description="AMP-dependent synthetase/ligase" evidence="5">
    <location>
        <begin position="13"/>
        <end position="402"/>
    </location>
</feature>
<protein>
    <recommendedName>
        <fullName evidence="2">Putative long chain fatty acid-CoA ligase VraA</fullName>
    </recommendedName>
    <alternativeName>
        <fullName evidence="4">Acyl-CoA synthetase</fullName>
    </alternativeName>
</protein>
<dbReference type="CDD" id="cd05917">
    <property type="entry name" value="FACL_like_2"/>
    <property type="match status" value="1"/>
</dbReference>
<dbReference type="EMBL" id="SCWB01000001">
    <property type="protein sequence ID" value="TDM13318.1"/>
    <property type="molecule type" value="Genomic_DNA"/>
</dbReference>
<evidence type="ECO:0000256" key="1">
    <source>
        <dbReference type="ARBA" id="ARBA00006432"/>
    </source>
</evidence>
<name>A0A4R6BYG6_9STAP</name>
<dbReference type="InterPro" id="IPR000873">
    <property type="entry name" value="AMP-dep_synth/lig_dom"/>
</dbReference>
<proteinExistence type="inferred from homology"/>
<dbReference type="GO" id="GO:0031956">
    <property type="term" value="F:medium-chain fatty acid-CoA ligase activity"/>
    <property type="evidence" value="ECO:0007669"/>
    <property type="project" value="TreeGrafter"/>
</dbReference>
<dbReference type="OrthoDB" id="9803968at2"/>
<evidence type="ECO:0000256" key="3">
    <source>
        <dbReference type="ARBA" id="ARBA00022598"/>
    </source>
</evidence>
<evidence type="ECO:0000313" key="8">
    <source>
        <dbReference type="Proteomes" id="UP000294802"/>
    </source>
</evidence>
<dbReference type="InterPro" id="IPR045851">
    <property type="entry name" value="AMP-bd_C_sf"/>
</dbReference>
<dbReference type="GO" id="GO:0006631">
    <property type="term" value="P:fatty acid metabolic process"/>
    <property type="evidence" value="ECO:0007669"/>
    <property type="project" value="TreeGrafter"/>
</dbReference>
<evidence type="ECO:0000313" key="7">
    <source>
        <dbReference type="EMBL" id="TDM13318.1"/>
    </source>
</evidence>
<comment type="caution">
    <text evidence="7">The sequence shown here is derived from an EMBL/GenBank/DDBJ whole genome shotgun (WGS) entry which is preliminary data.</text>
</comment>
<dbReference type="Gene3D" id="2.30.38.10">
    <property type="entry name" value="Luciferase, Domain 3"/>
    <property type="match status" value="1"/>
</dbReference>
<feature type="domain" description="AMP-binding enzyme C-terminal" evidence="6">
    <location>
        <begin position="453"/>
        <end position="528"/>
    </location>
</feature>
<dbReference type="InterPro" id="IPR020845">
    <property type="entry name" value="AMP-binding_CS"/>
</dbReference>
<dbReference type="Pfam" id="PF13193">
    <property type="entry name" value="AMP-binding_C"/>
    <property type="match status" value="1"/>
</dbReference>
<dbReference type="SUPFAM" id="SSF56801">
    <property type="entry name" value="Acetyl-CoA synthetase-like"/>
    <property type="match status" value="1"/>
</dbReference>